<feature type="domain" description="STAS" evidence="3">
    <location>
        <begin position="36"/>
        <end position="142"/>
    </location>
</feature>
<dbReference type="Gene3D" id="3.30.750.24">
    <property type="entry name" value="STAS domain"/>
    <property type="match status" value="1"/>
</dbReference>
<dbReference type="EMBL" id="NSDM01000002">
    <property type="protein sequence ID" value="MDQ2583720.1"/>
    <property type="molecule type" value="Genomic_DNA"/>
</dbReference>
<protein>
    <recommendedName>
        <fullName evidence="2">Anti-sigma factor antagonist</fullName>
    </recommendedName>
</protein>
<keyword evidence="5" id="KW-1185">Reference proteome</keyword>
<evidence type="ECO:0000259" key="3">
    <source>
        <dbReference type="PROSITE" id="PS50801"/>
    </source>
</evidence>
<dbReference type="NCBIfam" id="TIGR00377">
    <property type="entry name" value="ant_ant_sig"/>
    <property type="match status" value="1"/>
</dbReference>
<dbReference type="PROSITE" id="PS50801">
    <property type="entry name" value="STAS"/>
    <property type="match status" value="1"/>
</dbReference>
<dbReference type="CDD" id="cd07043">
    <property type="entry name" value="STAS_anti-anti-sigma_factors"/>
    <property type="match status" value="1"/>
</dbReference>
<comment type="similarity">
    <text evidence="1 2">Belongs to the anti-sigma-factor antagonist family.</text>
</comment>
<accession>A0ABU0WV46</accession>
<evidence type="ECO:0000256" key="1">
    <source>
        <dbReference type="ARBA" id="ARBA00009013"/>
    </source>
</evidence>
<evidence type="ECO:0000313" key="5">
    <source>
        <dbReference type="Proteomes" id="UP001225605"/>
    </source>
</evidence>
<sequence length="151" mass="15952">MRRARRADVGITASYDRTAPSGAAVVEPIEHPSPALDVDVVRVDGVVIVTVAGELDLDTAPRLRDVLLGPPPPVLVLDLTAVRFFGSSGLSLLLEANRHVRRAGGELVLVAAGRVVLRPLEITGVVRVLTLFPTLAEALTWKSAARVGQPA</sequence>
<dbReference type="PANTHER" id="PTHR33495:SF2">
    <property type="entry name" value="ANTI-SIGMA FACTOR ANTAGONIST TM_1081-RELATED"/>
    <property type="match status" value="1"/>
</dbReference>
<proteinExistence type="inferred from homology"/>
<dbReference type="SUPFAM" id="SSF52091">
    <property type="entry name" value="SpoIIaa-like"/>
    <property type="match status" value="1"/>
</dbReference>
<organism evidence="4 5">
    <name type="scientific">Saccharothrix yanglingensis</name>
    <dbReference type="NCBI Taxonomy" id="659496"/>
    <lineage>
        <taxon>Bacteria</taxon>
        <taxon>Bacillati</taxon>
        <taxon>Actinomycetota</taxon>
        <taxon>Actinomycetes</taxon>
        <taxon>Pseudonocardiales</taxon>
        <taxon>Pseudonocardiaceae</taxon>
        <taxon>Saccharothrix</taxon>
    </lineage>
</organism>
<dbReference type="InterPro" id="IPR036513">
    <property type="entry name" value="STAS_dom_sf"/>
</dbReference>
<reference evidence="4 5" key="1">
    <citation type="submission" date="2017-06" db="EMBL/GenBank/DDBJ databases">
        <title>Cultured bacterium strain Saccharothrix yanglingensis Hhs.015.</title>
        <authorList>
            <person name="Xia Y."/>
        </authorList>
    </citation>
    <scope>NUCLEOTIDE SEQUENCE [LARGE SCALE GENOMIC DNA]</scope>
    <source>
        <strain evidence="4 5">Hhs.015</strain>
    </source>
</reference>
<comment type="caution">
    <text evidence="4">The sequence shown here is derived from an EMBL/GenBank/DDBJ whole genome shotgun (WGS) entry which is preliminary data.</text>
</comment>
<evidence type="ECO:0000313" key="4">
    <source>
        <dbReference type="EMBL" id="MDQ2583720.1"/>
    </source>
</evidence>
<dbReference type="InterPro" id="IPR003658">
    <property type="entry name" value="Anti-sigma_ant"/>
</dbReference>
<dbReference type="Proteomes" id="UP001225605">
    <property type="component" value="Unassembled WGS sequence"/>
</dbReference>
<gene>
    <name evidence="4" type="ORF">CKY47_06920</name>
</gene>
<dbReference type="InterPro" id="IPR002645">
    <property type="entry name" value="STAS_dom"/>
</dbReference>
<dbReference type="Pfam" id="PF01740">
    <property type="entry name" value="STAS"/>
    <property type="match status" value="1"/>
</dbReference>
<dbReference type="PANTHER" id="PTHR33495">
    <property type="entry name" value="ANTI-SIGMA FACTOR ANTAGONIST TM_1081-RELATED-RELATED"/>
    <property type="match status" value="1"/>
</dbReference>
<name>A0ABU0WV46_9PSEU</name>
<evidence type="ECO:0000256" key="2">
    <source>
        <dbReference type="RuleBase" id="RU003749"/>
    </source>
</evidence>